<evidence type="ECO:0008006" key="3">
    <source>
        <dbReference type="Google" id="ProtNLM"/>
    </source>
</evidence>
<feature type="chain" id="PRO_5026704515" description="Glycoside hydrolase family 42 N-terminal domain-containing protein" evidence="1">
    <location>
        <begin position="20"/>
        <end position="734"/>
    </location>
</feature>
<dbReference type="EMBL" id="CADCTQ010000541">
    <property type="protein sequence ID" value="CAA9315035.1"/>
    <property type="molecule type" value="Genomic_DNA"/>
</dbReference>
<dbReference type="AlphaFoldDB" id="A0A6J4KWD9"/>
<protein>
    <recommendedName>
        <fullName evidence="3">Glycoside hydrolase family 42 N-terminal domain-containing protein</fullName>
    </recommendedName>
</protein>
<gene>
    <name evidence="2" type="ORF">AVDCRST_MAG56-6634</name>
</gene>
<dbReference type="Gene3D" id="3.40.50.880">
    <property type="match status" value="1"/>
</dbReference>
<name>A0A6J4KWD9_9SPHI</name>
<organism evidence="2">
    <name type="scientific">uncultured Cytophagales bacterium</name>
    <dbReference type="NCBI Taxonomy" id="158755"/>
    <lineage>
        <taxon>Bacteria</taxon>
        <taxon>Pseudomonadati</taxon>
        <taxon>Bacteroidota</taxon>
        <taxon>Sphingobacteriia</taxon>
        <taxon>Sphingobacteriales</taxon>
        <taxon>environmental samples</taxon>
    </lineage>
</organism>
<feature type="signal peptide" evidence="1">
    <location>
        <begin position="1"/>
        <end position="19"/>
    </location>
</feature>
<dbReference type="Gene3D" id="3.20.20.80">
    <property type="entry name" value="Glycosidases"/>
    <property type="match status" value="1"/>
</dbReference>
<dbReference type="InterPro" id="IPR029062">
    <property type="entry name" value="Class_I_gatase-like"/>
</dbReference>
<reference evidence="2" key="1">
    <citation type="submission" date="2020-02" db="EMBL/GenBank/DDBJ databases">
        <authorList>
            <person name="Meier V. D."/>
        </authorList>
    </citation>
    <scope>NUCLEOTIDE SEQUENCE</scope>
    <source>
        <strain evidence="2">AVDCRST_MAG56</strain>
    </source>
</reference>
<proteinExistence type="predicted"/>
<keyword evidence="1" id="KW-0732">Signal</keyword>
<sequence>MHRTVPLLLCLLAAASAFGQLKTTHVPAVLEGKVAPHAGRPTLFINNQPHAPMLYALTHVYGGRWSWEEAPARNLKNFADIGFRLFQVDLYLEDIWYKDAPQLDIAKAQRQVRGVLDARPDAAVFIRLHLNAPFWWNEANREECTEYADGPVDQRTYGPPFNLEDGDTDRPLRASLASAKWRAAATEKLIEFCRGMSATPEGNAVVGLHLSGGIYGEWHYWGFIGHDPDTGPAMTAYFRNWLTSRYGTDAKLKAAWKTDRYTLATATVPDTTERKHTSDGIFRDASLERRVVDYFTCQQQAVADDIVHFSEVAKKNWPRPLIVGVFYGYYHLTFSRQASGGHLDIDKVLSCPSIDYLSAPQSYYGPSRKLGGPGHSRGIVESALLHGKLWLDEMDNGEFDQAFDGIRIRREANPDYVPVLRRSALHPLSRGIGLWYYDFGPRRTTGWWDVPEYLENIRQEKAFFDKYLTRPYQSEADVLVVYDMESFYHVKNGWTPVSDDVADKLIAEAYHGGFVFDNVFLSDLDRVNLDPYKVVVFTNTYHLSAADKALIQKKVARNGRHLVWNYMPGYADGGGLDVKHVSNVTGMALKRIDFAGKPTVNVGGEGMPEVSYAFNGPVSPLLAVADPKAVPLGKLAGTDHVVLARKAGKGHTSWYGTLPLHTPELLRSVMQAAGVHIYNDHTTDVTFSGSGLLWIHSVDGGSRTIRLKNGKTLQLNLAPKSTTLYDNQTGEKLL</sequence>
<accession>A0A6J4KWD9</accession>
<evidence type="ECO:0000313" key="2">
    <source>
        <dbReference type="EMBL" id="CAA9315035.1"/>
    </source>
</evidence>
<evidence type="ECO:0000256" key="1">
    <source>
        <dbReference type="SAM" id="SignalP"/>
    </source>
</evidence>